<keyword evidence="2" id="KW-1185">Reference proteome</keyword>
<evidence type="ECO:0000313" key="1">
    <source>
        <dbReference type="EMBL" id="KAK1431845.1"/>
    </source>
</evidence>
<sequence length="156" mass="17678">MNLVVGNAVSVKRFAYAFNAIQTFILRRTIKMPAIGILILEDPMHMQVCAVNRSNRRKFKLKEDPDKQVSTLLNVEEFHVRSSYCTWKSNEHCTNETGGDATKFILLGANTVQDKLIVLITAAFSVLVIFPEVMKRLRDMEDDDFLDPALSIGIDE</sequence>
<dbReference type="EMBL" id="JAUHHV010000002">
    <property type="protein sequence ID" value="KAK1431845.1"/>
    <property type="molecule type" value="Genomic_DNA"/>
</dbReference>
<accession>A0AAD8L5X8</accession>
<proteinExistence type="predicted"/>
<protein>
    <submittedName>
        <fullName evidence="1">Uncharacterized protein</fullName>
    </submittedName>
</protein>
<evidence type="ECO:0000313" key="2">
    <source>
        <dbReference type="Proteomes" id="UP001229421"/>
    </source>
</evidence>
<dbReference type="Proteomes" id="UP001229421">
    <property type="component" value="Unassembled WGS sequence"/>
</dbReference>
<name>A0AAD8L5X8_TARER</name>
<gene>
    <name evidence="1" type="ORF">QVD17_08569</name>
</gene>
<comment type="caution">
    <text evidence="1">The sequence shown here is derived from an EMBL/GenBank/DDBJ whole genome shotgun (WGS) entry which is preliminary data.</text>
</comment>
<dbReference type="AlphaFoldDB" id="A0AAD8L5X8"/>
<organism evidence="1 2">
    <name type="scientific">Tagetes erecta</name>
    <name type="common">African marigold</name>
    <dbReference type="NCBI Taxonomy" id="13708"/>
    <lineage>
        <taxon>Eukaryota</taxon>
        <taxon>Viridiplantae</taxon>
        <taxon>Streptophyta</taxon>
        <taxon>Embryophyta</taxon>
        <taxon>Tracheophyta</taxon>
        <taxon>Spermatophyta</taxon>
        <taxon>Magnoliopsida</taxon>
        <taxon>eudicotyledons</taxon>
        <taxon>Gunneridae</taxon>
        <taxon>Pentapetalae</taxon>
        <taxon>asterids</taxon>
        <taxon>campanulids</taxon>
        <taxon>Asterales</taxon>
        <taxon>Asteraceae</taxon>
        <taxon>Asteroideae</taxon>
        <taxon>Heliantheae alliance</taxon>
        <taxon>Tageteae</taxon>
        <taxon>Tagetes</taxon>
    </lineage>
</organism>
<reference evidence="1" key="1">
    <citation type="journal article" date="2023" name="bioRxiv">
        <title>Improved chromosome-level genome assembly for marigold (Tagetes erecta).</title>
        <authorList>
            <person name="Jiang F."/>
            <person name="Yuan L."/>
            <person name="Wang S."/>
            <person name="Wang H."/>
            <person name="Xu D."/>
            <person name="Wang A."/>
            <person name="Fan W."/>
        </authorList>
    </citation>
    <scope>NUCLEOTIDE SEQUENCE</scope>
    <source>
        <strain evidence="1">WSJ</strain>
        <tissue evidence="1">Leaf</tissue>
    </source>
</reference>